<dbReference type="InterPro" id="IPR014284">
    <property type="entry name" value="RNA_pol_sigma-70_dom"/>
</dbReference>
<organism evidence="7 8">
    <name type="scientific">Pseudoroseicyclus aestuarii</name>
    <dbReference type="NCBI Taxonomy" id="1795041"/>
    <lineage>
        <taxon>Bacteria</taxon>
        <taxon>Pseudomonadati</taxon>
        <taxon>Pseudomonadota</taxon>
        <taxon>Alphaproteobacteria</taxon>
        <taxon>Rhodobacterales</taxon>
        <taxon>Paracoccaceae</taxon>
        <taxon>Pseudoroseicyclus</taxon>
    </lineage>
</organism>
<dbReference type="InterPro" id="IPR036388">
    <property type="entry name" value="WH-like_DNA-bd_sf"/>
</dbReference>
<dbReference type="CDD" id="cd06171">
    <property type="entry name" value="Sigma70_r4"/>
    <property type="match status" value="1"/>
</dbReference>
<gene>
    <name evidence="7" type="ORF">DFP88_1088</name>
</gene>
<keyword evidence="2" id="KW-0805">Transcription regulation</keyword>
<comment type="caution">
    <text evidence="7">The sequence shown here is derived from an EMBL/GenBank/DDBJ whole genome shotgun (WGS) entry which is preliminary data.</text>
</comment>
<keyword evidence="4" id="KW-0804">Transcription</keyword>
<feature type="domain" description="RNA polymerase sigma factor 70 region 4 type 2" evidence="6">
    <location>
        <begin position="165"/>
        <end position="215"/>
    </location>
</feature>
<dbReference type="Gene3D" id="1.10.1740.10">
    <property type="match status" value="1"/>
</dbReference>
<evidence type="ECO:0000259" key="5">
    <source>
        <dbReference type="Pfam" id="PF04542"/>
    </source>
</evidence>
<dbReference type="Gene3D" id="1.10.10.10">
    <property type="entry name" value="Winged helix-like DNA-binding domain superfamily/Winged helix DNA-binding domain"/>
    <property type="match status" value="1"/>
</dbReference>
<evidence type="ECO:0000313" key="7">
    <source>
        <dbReference type="EMBL" id="PYE81165.1"/>
    </source>
</evidence>
<proteinExistence type="inferred from homology"/>
<sequence length="220" mass="24249">MPMPSSSRAPAPCLTPRLTEFAALSSSCFDAVPGRDRLARARLTVTDHASLLKSCAAGDRAALRALMEAEGGRMLGVARRMLRRADLAEDAVQETLVLIWRRAHQFDPARGSAKGWVYTILRNRCLTLLRREDREVATQPAAFDSAEDRIVLDQAFDRLAANSDLRRCLAGLDEQTRRAILSSYLLGHSHGEIAGRLEAPLGSVKSWVRRGLGKLRECLS</sequence>
<comment type="similarity">
    <text evidence="1">Belongs to the sigma-70 factor family. ECF subfamily.</text>
</comment>
<keyword evidence="8" id="KW-1185">Reference proteome</keyword>
<dbReference type="GO" id="GO:0016987">
    <property type="term" value="F:sigma factor activity"/>
    <property type="evidence" value="ECO:0007669"/>
    <property type="project" value="UniProtKB-KW"/>
</dbReference>
<evidence type="ECO:0000259" key="6">
    <source>
        <dbReference type="Pfam" id="PF08281"/>
    </source>
</evidence>
<dbReference type="NCBIfam" id="TIGR02937">
    <property type="entry name" value="sigma70-ECF"/>
    <property type="match status" value="1"/>
</dbReference>
<dbReference type="SUPFAM" id="SSF88946">
    <property type="entry name" value="Sigma2 domain of RNA polymerase sigma factors"/>
    <property type="match status" value="1"/>
</dbReference>
<dbReference type="SUPFAM" id="SSF88659">
    <property type="entry name" value="Sigma3 and sigma4 domains of RNA polymerase sigma factors"/>
    <property type="match status" value="1"/>
</dbReference>
<dbReference type="GO" id="GO:0006352">
    <property type="term" value="P:DNA-templated transcription initiation"/>
    <property type="evidence" value="ECO:0007669"/>
    <property type="project" value="InterPro"/>
</dbReference>
<dbReference type="Proteomes" id="UP000248311">
    <property type="component" value="Unassembled WGS sequence"/>
</dbReference>
<dbReference type="InterPro" id="IPR013325">
    <property type="entry name" value="RNA_pol_sigma_r2"/>
</dbReference>
<name>A0A318SNL0_9RHOB</name>
<feature type="domain" description="RNA polymerase sigma-70 region 2" evidence="5">
    <location>
        <begin position="67"/>
        <end position="134"/>
    </location>
</feature>
<protein>
    <submittedName>
        <fullName evidence="7">RNA polymerase sigma-70 factor (ECF subfamily)</fullName>
    </submittedName>
</protein>
<reference evidence="7 8" key="1">
    <citation type="submission" date="2018-06" db="EMBL/GenBank/DDBJ databases">
        <title>Genomic Encyclopedia of Type Strains, Phase III (KMG-III): the genomes of soil and plant-associated and newly described type strains.</title>
        <authorList>
            <person name="Whitman W."/>
        </authorList>
    </citation>
    <scope>NUCLEOTIDE SEQUENCE [LARGE SCALE GENOMIC DNA]</scope>
    <source>
        <strain evidence="7 8">CECT 9025</strain>
    </source>
</reference>
<evidence type="ECO:0000256" key="2">
    <source>
        <dbReference type="ARBA" id="ARBA00023015"/>
    </source>
</evidence>
<evidence type="ECO:0000313" key="8">
    <source>
        <dbReference type="Proteomes" id="UP000248311"/>
    </source>
</evidence>
<dbReference type="InterPro" id="IPR007627">
    <property type="entry name" value="RNA_pol_sigma70_r2"/>
</dbReference>
<dbReference type="AlphaFoldDB" id="A0A318SNL0"/>
<evidence type="ECO:0000256" key="3">
    <source>
        <dbReference type="ARBA" id="ARBA00023082"/>
    </source>
</evidence>
<accession>A0A318SNL0</accession>
<dbReference type="EMBL" id="QJTE01000008">
    <property type="protein sequence ID" value="PYE81165.1"/>
    <property type="molecule type" value="Genomic_DNA"/>
</dbReference>
<dbReference type="GO" id="GO:0003677">
    <property type="term" value="F:DNA binding"/>
    <property type="evidence" value="ECO:0007669"/>
    <property type="project" value="InterPro"/>
</dbReference>
<keyword evidence="3" id="KW-0731">Sigma factor</keyword>
<dbReference type="InterPro" id="IPR039425">
    <property type="entry name" value="RNA_pol_sigma-70-like"/>
</dbReference>
<dbReference type="PANTHER" id="PTHR43133">
    <property type="entry name" value="RNA POLYMERASE ECF-TYPE SIGMA FACTO"/>
    <property type="match status" value="1"/>
</dbReference>
<dbReference type="InterPro" id="IPR013249">
    <property type="entry name" value="RNA_pol_sigma70_r4_t2"/>
</dbReference>
<dbReference type="PANTHER" id="PTHR43133:SF62">
    <property type="entry name" value="RNA POLYMERASE SIGMA FACTOR SIGZ"/>
    <property type="match status" value="1"/>
</dbReference>
<dbReference type="Pfam" id="PF04542">
    <property type="entry name" value="Sigma70_r2"/>
    <property type="match status" value="1"/>
</dbReference>
<evidence type="ECO:0000256" key="1">
    <source>
        <dbReference type="ARBA" id="ARBA00010641"/>
    </source>
</evidence>
<dbReference type="Pfam" id="PF08281">
    <property type="entry name" value="Sigma70_r4_2"/>
    <property type="match status" value="1"/>
</dbReference>
<evidence type="ECO:0000256" key="4">
    <source>
        <dbReference type="ARBA" id="ARBA00023163"/>
    </source>
</evidence>
<dbReference type="InterPro" id="IPR013324">
    <property type="entry name" value="RNA_pol_sigma_r3/r4-like"/>
</dbReference>